<dbReference type="InterPro" id="IPR012336">
    <property type="entry name" value="Thioredoxin-like_fold"/>
</dbReference>
<dbReference type="InterPro" id="IPR003834">
    <property type="entry name" value="Cyt_c_assmbl_TM_dom"/>
</dbReference>
<dbReference type="InterPro" id="IPR036249">
    <property type="entry name" value="Thioredoxin-like_sf"/>
</dbReference>
<dbReference type="SUPFAM" id="SSF52833">
    <property type="entry name" value="Thioredoxin-like"/>
    <property type="match status" value="1"/>
</dbReference>
<dbReference type="PANTHER" id="PTHR32234">
    <property type="entry name" value="THIOL:DISULFIDE INTERCHANGE PROTEIN DSBD"/>
    <property type="match status" value="1"/>
</dbReference>
<dbReference type="Pfam" id="PF02683">
    <property type="entry name" value="DsbD_TM"/>
    <property type="match status" value="1"/>
</dbReference>
<dbReference type="Proteomes" id="UP000245670">
    <property type="component" value="Unassembled WGS sequence"/>
</dbReference>
<reference evidence="10 11" key="1">
    <citation type="submission" date="2018-05" db="EMBL/GenBank/DDBJ databases">
        <title>Polaribacter aquimarinus sp. nov., isolated from sediment in a sediment of sea.</title>
        <authorList>
            <person name="Lu D."/>
        </authorList>
    </citation>
    <scope>NUCLEOTIDE SEQUENCE [LARGE SCALE GENOMIC DNA]</scope>
    <source>
        <strain evidence="10 11">ZY113</strain>
    </source>
</reference>
<dbReference type="GO" id="GO:0045454">
    <property type="term" value="P:cell redox homeostasis"/>
    <property type="evidence" value="ECO:0007669"/>
    <property type="project" value="TreeGrafter"/>
</dbReference>
<proteinExistence type="predicted"/>
<feature type="transmembrane region" description="Helical" evidence="6">
    <location>
        <begin position="203"/>
        <end position="228"/>
    </location>
</feature>
<feature type="domain" description="Thioredoxin-like fold" evidence="9">
    <location>
        <begin position="538"/>
        <end position="654"/>
    </location>
</feature>
<feature type="domain" description="Thiol:disulfide interchange protein DsbD N-terminal" evidence="8">
    <location>
        <begin position="34"/>
        <end position="140"/>
    </location>
</feature>
<organism evidence="10 11">
    <name type="scientific">Polaribacter aquimarinus</name>
    <dbReference type="NCBI Taxonomy" id="2100726"/>
    <lineage>
        <taxon>Bacteria</taxon>
        <taxon>Pseudomonadati</taxon>
        <taxon>Bacteroidota</taxon>
        <taxon>Flavobacteriia</taxon>
        <taxon>Flavobacteriales</taxon>
        <taxon>Flavobacteriaceae</taxon>
    </lineage>
</organism>
<gene>
    <name evidence="10" type="ORF">DIS07_12220</name>
</gene>
<evidence type="ECO:0000256" key="3">
    <source>
        <dbReference type="ARBA" id="ARBA00022748"/>
    </source>
</evidence>
<dbReference type="EMBL" id="QFFG01000005">
    <property type="protein sequence ID" value="PWG04700.1"/>
    <property type="molecule type" value="Genomic_DNA"/>
</dbReference>
<dbReference type="PANTHER" id="PTHR32234:SF0">
    <property type="entry name" value="THIOL:DISULFIDE INTERCHANGE PROTEIN DSBD"/>
    <property type="match status" value="1"/>
</dbReference>
<feature type="transmembrane region" description="Helical" evidence="6">
    <location>
        <begin position="362"/>
        <end position="387"/>
    </location>
</feature>
<evidence type="ECO:0000256" key="4">
    <source>
        <dbReference type="ARBA" id="ARBA00022989"/>
    </source>
</evidence>
<protein>
    <recommendedName>
        <fullName evidence="12">Thiol:disulfide interchange protein DsbD</fullName>
    </recommendedName>
</protein>
<name>A0A2U2J8N5_9FLAO</name>
<dbReference type="GO" id="GO:0016020">
    <property type="term" value="C:membrane"/>
    <property type="evidence" value="ECO:0007669"/>
    <property type="project" value="UniProtKB-SubCell"/>
</dbReference>
<sequence length="673" mass="75383">MKNILTVFFFLFTIVLFSQIEDPIKWETSVQKKSKKEYTLITTATIDKGWHLYSQSVPDDGPIPTTFFYDVSKGDFSLIDKTTEEKGHTVDDPVFGMKIKFFENLAIFEQRIKVLGEVTSINASVEFMVCDDTKCLAPTEIDLVFNLKKGNTNNSNKSIIINNNETNNLLYGMRKSDMSLSMKKCKDELITTTSEIKDKGNSLWSIFGLGFLGGLLALLTPCVFPMIPLTVSFFTKKSGQNRSAGISKALLYGFFIFAVYVILSVPFHLLDSVNPDILNEISTNIWLNIIFFAIFVFFAFSFFGYYELTLPSSWTSKTTEGESSGGFIGIFFMALTLAIVSFSCTGPILGSLLAGSLTADGGAWQLTAGMAGFGVSLGLPFALFAMFPNMMNALPKSGGWLNTTKVILGFLELALAFKFLSNADLVAHWNLLKIEPFLILWILIFAGLTLYLFGKLKFPHDSPIKKLSFSRIAGGILVASFVIYLASGFRVNQETKTFTPLTLLSGLAPPVGYSFMYPNDCPNNLDCFKDLKTGVEYAKKVNKPILLDFTGYACVNCRKMEEHVWPIKKIDNYLRNNYVLISLYVDDKKLLPEEEQILVNRANGGTRKLKNYGHKWANFQTQFFQTNSQPYYVLLNSDGTKILNKAVGYTPDENNYAQFLECGLEVFKSNKKE</sequence>
<comment type="subcellular location">
    <subcellularLocation>
        <location evidence="1">Membrane</location>
        <topology evidence="1">Multi-pass membrane protein</topology>
    </subcellularLocation>
</comment>
<feature type="transmembrane region" description="Helical" evidence="6">
    <location>
        <begin position="285"/>
        <end position="306"/>
    </location>
</feature>
<evidence type="ECO:0000313" key="10">
    <source>
        <dbReference type="EMBL" id="PWG04700.1"/>
    </source>
</evidence>
<dbReference type="Pfam" id="PF13098">
    <property type="entry name" value="Thioredoxin_2"/>
    <property type="match status" value="1"/>
</dbReference>
<keyword evidence="11" id="KW-1185">Reference proteome</keyword>
<dbReference type="Gene3D" id="3.40.30.10">
    <property type="entry name" value="Glutaredoxin"/>
    <property type="match status" value="1"/>
</dbReference>
<dbReference type="Pfam" id="PF11412">
    <property type="entry name" value="DsbD_N"/>
    <property type="match status" value="1"/>
</dbReference>
<dbReference type="GO" id="GO:0015035">
    <property type="term" value="F:protein-disulfide reductase activity"/>
    <property type="evidence" value="ECO:0007669"/>
    <property type="project" value="TreeGrafter"/>
</dbReference>
<feature type="transmembrane region" description="Helical" evidence="6">
    <location>
        <begin position="327"/>
        <end position="350"/>
    </location>
</feature>
<dbReference type="RefSeq" id="WP_109405540.1">
    <property type="nucleotide sequence ID" value="NZ_QFFG01000005.1"/>
</dbReference>
<comment type="caution">
    <text evidence="10">The sequence shown here is derived from an EMBL/GenBank/DDBJ whole genome shotgun (WGS) entry which is preliminary data.</text>
</comment>
<dbReference type="GO" id="GO:0017004">
    <property type="term" value="P:cytochrome complex assembly"/>
    <property type="evidence" value="ECO:0007669"/>
    <property type="project" value="UniProtKB-KW"/>
</dbReference>
<keyword evidence="3" id="KW-0201">Cytochrome c-type biogenesis</keyword>
<evidence type="ECO:0000313" key="11">
    <source>
        <dbReference type="Proteomes" id="UP000245670"/>
    </source>
</evidence>
<accession>A0A2U2J8N5</accession>
<keyword evidence="4 6" id="KW-1133">Transmembrane helix</keyword>
<dbReference type="OrthoDB" id="9811036at2"/>
<feature type="transmembrane region" description="Helical" evidence="6">
    <location>
        <begin position="249"/>
        <end position="270"/>
    </location>
</feature>
<keyword evidence="5 6" id="KW-0472">Membrane</keyword>
<keyword evidence="2 6" id="KW-0812">Transmembrane</keyword>
<evidence type="ECO:0000256" key="1">
    <source>
        <dbReference type="ARBA" id="ARBA00004141"/>
    </source>
</evidence>
<evidence type="ECO:0000259" key="9">
    <source>
        <dbReference type="Pfam" id="PF13098"/>
    </source>
</evidence>
<evidence type="ECO:0000259" key="8">
    <source>
        <dbReference type="Pfam" id="PF11412"/>
    </source>
</evidence>
<evidence type="ECO:0008006" key="12">
    <source>
        <dbReference type="Google" id="ProtNLM"/>
    </source>
</evidence>
<evidence type="ECO:0000256" key="5">
    <source>
        <dbReference type="ARBA" id="ARBA00023136"/>
    </source>
</evidence>
<evidence type="ECO:0000259" key="7">
    <source>
        <dbReference type="Pfam" id="PF02683"/>
    </source>
</evidence>
<feature type="transmembrane region" description="Helical" evidence="6">
    <location>
        <begin position="437"/>
        <end position="456"/>
    </location>
</feature>
<dbReference type="InterPro" id="IPR028250">
    <property type="entry name" value="DsbDN"/>
</dbReference>
<feature type="domain" description="Cytochrome C biogenesis protein transmembrane" evidence="7">
    <location>
        <begin position="205"/>
        <end position="421"/>
    </location>
</feature>
<dbReference type="AlphaFoldDB" id="A0A2U2J8N5"/>
<evidence type="ECO:0000256" key="6">
    <source>
        <dbReference type="SAM" id="Phobius"/>
    </source>
</evidence>
<evidence type="ECO:0000256" key="2">
    <source>
        <dbReference type="ARBA" id="ARBA00022692"/>
    </source>
</evidence>
<feature type="transmembrane region" description="Helical" evidence="6">
    <location>
        <begin position="399"/>
        <end position="417"/>
    </location>
</feature>
<feature type="transmembrane region" description="Helical" evidence="6">
    <location>
        <begin position="468"/>
        <end position="486"/>
    </location>
</feature>
<dbReference type="Gene3D" id="2.60.40.1250">
    <property type="entry name" value="Thiol:disulfide interchange protein DsbD, N-terminal domain"/>
    <property type="match status" value="1"/>
</dbReference>
<dbReference type="InterPro" id="IPR036929">
    <property type="entry name" value="DsbDN_sf"/>
</dbReference>